<protein>
    <recommendedName>
        <fullName evidence="1">DUF427 domain-containing protein</fullName>
    </recommendedName>
</protein>
<proteinExistence type="predicted"/>
<dbReference type="VEuPathDB" id="FungiDB:PV09_08239"/>
<dbReference type="Gene3D" id="2.170.150.40">
    <property type="entry name" value="Domain of unknown function (DUF427)"/>
    <property type="match status" value="1"/>
</dbReference>
<accession>A0A0D2AM28</accession>
<dbReference type="RefSeq" id="XP_016210068.1">
    <property type="nucleotide sequence ID" value="XM_016362103.1"/>
</dbReference>
<dbReference type="PANTHER" id="PTHR34310:SF5">
    <property type="entry name" value="DUF427 DOMAIN PROTEIN (AFU_ORTHOLOGUE AFUA_3G02220)"/>
    <property type="match status" value="1"/>
</dbReference>
<dbReference type="InParanoid" id="A0A0D2AM28"/>
<keyword evidence="3" id="KW-1185">Reference proteome</keyword>
<reference evidence="2 3" key="1">
    <citation type="submission" date="2015-01" db="EMBL/GenBank/DDBJ databases">
        <title>The Genome Sequence of Ochroconis gallopava CBS43764.</title>
        <authorList>
            <consortium name="The Broad Institute Genomics Platform"/>
            <person name="Cuomo C."/>
            <person name="de Hoog S."/>
            <person name="Gorbushina A."/>
            <person name="Stielow B."/>
            <person name="Teixiera M."/>
            <person name="Abouelleil A."/>
            <person name="Chapman S.B."/>
            <person name="Priest M."/>
            <person name="Young S.K."/>
            <person name="Wortman J."/>
            <person name="Nusbaum C."/>
            <person name="Birren B."/>
        </authorList>
    </citation>
    <scope>NUCLEOTIDE SEQUENCE [LARGE SCALE GENOMIC DNA]</scope>
    <source>
        <strain evidence="2 3">CBS 43764</strain>
    </source>
</reference>
<feature type="domain" description="DUF427" evidence="1">
    <location>
        <begin position="6"/>
        <end position="93"/>
    </location>
</feature>
<dbReference type="InterPro" id="IPR007361">
    <property type="entry name" value="DUF427"/>
</dbReference>
<dbReference type="PANTHER" id="PTHR34310">
    <property type="entry name" value="DUF427 DOMAIN PROTEIN (AFU_ORTHOLOGUE AFUA_3G02220)"/>
    <property type="match status" value="1"/>
</dbReference>
<evidence type="ECO:0000313" key="3">
    <source>
        <dbReference type="Proteomes" id="UP000053259"/>
    </source>
</evidence>
<evidence type="ECO:0000259" key="1">
    <source>
        <dbReference type="Pfam" id="PF04248"/>
    </source>
</evidence>
<sequence length="110" mass="11918">MPVATASVDGQVLASADAGAYEVVEGNVYFAPEAVNKTFLAGPTGTSTVCAWKGRASYYTVKVGDREVKDAAWFYPEPMEKAARIKDYVAFYKNKVDVVTDGPLQDTITR</sequence>
<dbReference type="InterPro" id="IPR038694">
    <property type="entry name" value="DUF427_sf"/>
</dbReference>
<gene>
    <name evidence="2" type="ORF">PV09_08239</name>
</gene>
<dbReference type="EMBL" id="KN847566">
    <property type="protein sequence ID" value="KIW00199.1"/>
    <property type="molecule type" value="Genomic_DNA"/>
</dbReference>
<dbReference type="Proteomes" id="UP000053259">
    <property type="component" value="Unassembled WGS sequence"/>
</dbReference>
<dbReference type="GeneID" id="27316212"/>
<dbReference type="AlphaFoldDB" id="A0A0D2AM28"/>
<name>A0A0D2AM28_9PEZI</name>
<dbReference type="OrthoDB" id="18996at2759"/>
<dbReference type="HOGENOM" id="CLU_126578_1_2_1"/>
<organism evidence="2 3">
    <name type="scientific">Verruconis gallopava</name>
    <dbReference type="NCBI Taxonomy" id="253628"/>
    <lineage>
        <taxon>Eukaryota</taxon>
        <taxon>Fungi</taxon>
        <taxon>Dikarya</taxon>
        <taxon>Ascomycota</taxon>
        <taxon>Pezizomycotina</taxon>
        <taxon>Dothideomycetes</taxon>
        <taxon>Pleosporomycetidae</taxon>
        <taxon>Venturiales</taxon>
        <taxon>Sympoventuriaceae</taxon>
        <taxon>Verruconis</taxon>
    </lineage>
</organism>
<dbReference type="Pfam" id="PF04248">
    <property type="entry name" value="NTP_transf_9"/>
    <property type="match status" value="1"/>
</dbReference>
<evidence type="ECO:0000313" key="2">
    <source>
        <dbReference type="EMBL" id="KIW00199.1"/>
    </source>
</evidence>